<evidence type="ECO:0000313" key="8">
    <source>
        <dbReference type="Proteomes" id="UP000484885"/>
    </source>
</evidence>
<evidence type="ECO:0000256" key="2">
    <source>
        <dbReference type="ARBA" id="ARBA00010333"/>
    </source>
</evidence>
<keyword evidence="4" id="KW-0472">Membrane</keyword>
<reference evidence="7 8" key="1">
    <citation type="submission" date="2020-02" db="EMBL/GenBank/DDBJ databases">
        <authorList>
            <person name="Zhang X.-Y."/>
        </authorList>
    </citation>
    <scope>NUCLEOTIDE SEQUENCE [LARGE SCALE GENOMIC DNA]</scope>
    <source>
        <strain evidence="7 8">C33</strain>
    </source>
</reference>
<comment type="similarity">
    <text evidence="2">Belongs to the bacterial solute-binding protein 3 family.</text>
</comment>
<feature type="domain" description="Solute-binding protein family 3/N-terminal" evidence="6">
    <location>
        <begin position="48"/>
        <end position="284"/>
    </location>
</feature>
<evidence type="ECO:0000256" key="5">
    <source>
        <dbReference type="SAM" id="SignalP"/>
    </source>
</evidence>
<dbReference type="InterPro" id="IPR001638">
    <property type="entry name" value="Solute-binding_3/MltF_N"/>
</dbReference>
<dbReference type="EMBL" id="JAAGSC010000044">
    <property type="protein sequence ID" value="NDY96958.1"/>
    <property type="molecule type" value="Genomic_DNA"/>
</dbReference>
<evidence type="ECO:0000259" key="6">
    <source>
        <dbReference type="SMART" id="SM00062"/>
    </source>
</evidence>
<feature type="chain" id="PRO_5032690946" evidence="5">
    <location>
        <begin position="22"/>
        <end position="468"/>
    </location>
</feature>
<keyword evidence="4" id="KW-0998">Cell outer membrane</keyword>
<dbReference type="InterPro" id="IPR008258">
    <property type="entry name" value="Transglycosylase_SLT_dom_1"/>
</dbReference>
<protein>
    <submittedName>
        <fullName evidence="7">Transporter substrate-binding domain-containing protein</fullName>
    </submittedName>
</protein>
<dbReference type="Gene3D" id="1.10.530.10">
    <property type="match status" value="1"/>
</dbReference>
<dbReference type="SUPFAM" id="SSF53955">
    <property type="entry name" value="Lysozyme-like"/>
    <property type="match status" value="1"/>
</dbReference>
<dbReference type="SUPFAM" id="SSF53850">
    <property type="entry name" value="Periplasmic binding protein-like II"/>
    <property type="match status" value="1"/>
</dbReference>
<dbReference type="CDD" id="cd01009">
    <property type="entry name" value="PBP2_YfhD_N"/>
    <property type="match status" value="1"/>
</dbReference>
<keyword evidence="8" id="KW-1185">Reference proteome</keyword>
<evidence type="ECO:0000313" key="7">
    <source>
        <dbReference type="EMBL" id="NDY96958.1"/>
    </source>
</evidence>
<dbReference type="Proteomes" id="UP000484885">
    <property type="component" value="Unassembled WGS sequence"/>
</dbReference>
<dbReference type="SMART" id="SM00062">
    <property type="entry name" value="PBPb"/>
    <property type="match status" value="1"/>
</dbReference>
<organism evidence="7 8">
    <name type="scientific">Wenzhouxiangella limi</name>
    <dbReference type="NCBI Taxonomy" id="2707351"/>
    <lineage>
        <taxon>Bacteria</taxon>
        <taxon>Pseudomonadati</taxon>
        <taxon>Pseudomonadota</taxon>
        <taxon>Gammaproteobacteria</taxon>
        <taxon>Chromatiales</taxon>
        <taxon>Wenzhouxiangellaceae</taxon>
        <taxon>Wenzhouxiangella</taxon>
    </lineage>
</organism>
<name>A0A845V1J7_9GAMM</name>
<comment type="caution">
    <text evidence="7">The sequence shown here is derived from an EMBL/GenBank/DDBJ whole genome shotgun (WGS) entry which is preliminary data.</text>
</comment>
<dbReference type="InterPro" id="IPR023346">
    <property type="entry name" value="Lysozyme-like_dom_sf"/>
</dbReference>
<dbReference type="Gene3D" id="3.40.190.10">
    <property type="entry name" value="Periplasmic binding protein-like II"/>
    <property type="match status" value="2"/>
</dbReference>
<dbReference type="Pfam" id="PF00497">
    <property type="entry name" value="SBP_bac_3"/>
    <property type="match status" value="1"/>
</dbReference>
<sequence>MSMSKWLLMACLMAFAVASPAQDEVTELPLNEFRPASGDLDEIVERRRLRVLVPYGRTLYFIDGGTQRGIAFEIMQGFEEVLNERFDRDHLRVEVVFIPTTRDRLIPALVEGLGDIVAANLTITPERAERVDFTVPLGRGVREVLVAHAGAEVPAGLEDLSGQELFVNPQSSYFEHLESLNQRFADQGLAPIQINEAPDHFETEDVLEMVNAGLVDYTFADSYLAAFWQQVLPDLQVIENVSLSDGNDIAFAVRQDSPQLLALANEYLATTRKGTATGNILFRRYYQNTSFVTNATAKGERNRLLELAELFQLHAAENRLDWLMITAQGYQESRLDHSVVSPVGAIGVMQVLPTTAADMGISDVTDLEGNIQAGVRYVRYLIDSFFDDPDIEPADRVLLALASYNAGPGRIRTFRRIAAERGLDPNRWFNNVEHIAAEKIGRETVQYVSNIYKYYTAYRLVEAQGLLQ</sequence>
<dbReference type="Pfam" id="PF01464">
    <property type="entry name" value="SLT"/>
    <property type="match status" value="1"/>
</dbReference>
<feature type="signal peptide" evidence="5">
    <location>
        <begin position="1"/>
        <end position="21"/>
    </location>
</feature>
<comment type="subcellular location">
    <subcellularLocation>
        <location evidence="1">Cell outer membrane</location>
        <topology evidence="1">Peripheral membrane protein</topology>
    </subcellularLocation>
</comment>
<evidence type="ECO:0000256" key="4">
    <source>
        <dbReference type="ARBA" id="ARBA00023237"/>
    </source>
</evidence>
<proteinExistence type="inferred from homology"/>
<dbReference type="CDD" id="cd13403">
    <property type="entry name" value="MLTF-like"/>
    <property type="match status" value="1"/>
</dbReference>
<evidence type="ECO:0000256" key="3">
    <source>
        <dbReference type="ARBA" id="ARBA00022729"/>
    </source>
</evidence>
<dbReference type="PANTHER" id="PTHR35936">
    <property type="entry name" value="MEMBRANE-BOUND LYTIC MUREIN TRANSGLYCOSYLASE F"/>
    <property type="match status" value="1"/>
</dbReference>
<gene>
    <name evidence="7" type="ORF">G3I74_14595</name>
</gene>
<evidence type="ECO:0000256" key="1">
    <source>
        <dbReference type="ARBA" id="ARBA00004339"/>
    </source>
</evidence>
<keyword evidence="3 5" id="KW-0732">Signal</keyword>
<dbReference type="GO" id="GO:0009279">
    <property type="term" value="C:cell outer membrane"/>
    <property type="evidence" value="ECO:0007669"/>
    <property type="project" value="UniProtKB-SubCell"/>
</dbReference>
<dbReference type="AlphaFoldDB" id="A0A845V1J7"/>
<accession>A0A845V1J7</accession>